<dbReference type="PANTHER" id="PTHR31306:SF8">
    <property type="entry name" value="GLYCOSYLTRANSFERASE FAMILY 34 PROTEIN"/>
    <property type="match status" value="1"/>
</dbReference>
<accession>A0A1Z5TIB5</accession>
<organism evidence="5 6">
    <name type="scientific">Hortaea werneckii EXF-2000</name>
    <dbReference type="NCBI Taxonomy" id="1157616"/>
    <lineage>
        <taxon>Eukaryota</taxon>
        <taxon>Fungi</taxon>
        <taxon>Dikarya</taxon>
        <taxon>Ascomycota</taxon>
        <taxon>Pezizomycotina</taxon>
        <taxon>Dothideomycetes</taxon>
        <taxon>Dothideomycetidae</taxon>
        <taxon>Mycosphaerellales</taxon>
        <taxon>Teratosphaeriaceae</taxon>
        <taxon>Hortaea</taxon>
    </lineage>
</organism>
<feature type="region of interest" description="Disordered" evidence="4">
    <location>
        <begin position="146"/>
        <end position="184"/>
    </location>
</feature>
<proteinExistence type="inferred from homology"/>
<evidence type="ECO:0000256" key="2">
    <source>
        <dbReference type="ARBA" id="ARBA00022676"/>
    </source>
</evidence>
<dbReference type="Pfam" id="PF05637">
    <property type="entry name" value="Glyco_transf_34"/>
    <property type="match status" value="1"/>
</dbReference>
<feature type="compositionally biased region" description="Basic residues" evidence="4">
    <location>
        <begin position="149"/>
        <end position="169"/>
    </location>
</feature>
<dbReference type="InterPro" id="IPR008630">
    <property type="entry name" value="Glyco_trans_34"/>
</dbReference>
<dbReference type="InParanoid" id="A0A1Z5TIB5"/>
<dbReference type="Gene3D" id="3.90.550.10">
    <property type="entry name" value="Spore Coat Polysaccharide Biosynthesis Protein SpsA, Chain A"/>
    <property type="match status" value="1"/>
</dbReference>
<dbReference type="GO" id="GO:0006487">
    <property type="term" value="P:protein N-linked glycosylation"/>
    <property type="evidence" value="ECO:0007669"/>
    <property type="project" value="TreeGrafter"/>
</dbReference>
<protein>
    <recommendedName>
        <fullName evidence="7">Glycosyltransferase family 34 protein</fullName>
    </recommendedName>
</protein>
<dbReference type="Proteomes" id="UP000194280">
    <property type="component" value="Unassembled WGS sequence"/>
</dbReference>
<feature type="compositionally biased region" description="Polar residues" evidence="4">
    <location>
        <begin position="642"/>
        <end position="662"/>
    </location>
</feature>
<dbReference type="AlphaFoldDB" id="A0A1Z5TIB5"/>
<keyword evidence="2" id="KW-0328">Glycosyltransferase</keyword>
<keyword evidence="3" id="KW-0808">Transferase</keyword>
<dbReference type="EMBL" id="MUNK01000040">
    <property type="protein sequence ID" value="OTA35792.1"/>
    <property type="molecule type" value="Genomic_DNA"/>
</dbReference>
<dbReference type="GO" id="GO:0016757">
    <property type="term" value="F:glycosyltransferase activity"/>
    <property type="evidence" value="ECO:0007669"/>
    <property type="project" value="UniProtKB-KW"/>
</dbReference>
<dbReference type="PANTHER" id="PTHR31306">
    <property type="entry name" value="ALPHA-1,6-MANNOSYLTRANSFERASE MNN11-RELATED"/>
    <property type="match status" value="1"/>
</dbReference>
<dbReference type="InterPro" id="IPR029044">
    <property type="entry name" value="Nucleotide-diphossugar_trans"/>
</dbReference>
<feature type="compositionally biased region" description="Low complexity" evidence="4">
    <location>
        <begin position="15"/>
        <end position="29"/>
    </location>
</feature>
<sequence>MASWTSPRGSVYRDSSPNTPLTPLSPSTLPQWLRAKKPQSTILPSARRKTVFVILSCIALGWLATSTLTSSGDDTLNIEAYDTASSGILTDPSGYGTIAGQHVDDGILGDGEDNHGKAEQEEDGKPSVGGALSDLHHAVSDKIQSWSPYHHKQGAAPKRNKTTSTKSHKAPNGTVGENDGEQVKDGINAEDRLGARTRIGKCTILFNGNSFWERSIQTHEQHDKIHGYRLHVLRQKLLDDVWDKPAYILSLLLRELAKPDAERLEWLFWVDADTIILNPYIPIETFLPPPDFDDIHLMYSNDWNGLNNGVFPIRVNQWAVDLFSAIVSYRYYRPEDPLIFRDQSAMNTLMLEPKFAKNIVNAPQRWFNAYQGEHNETLQPFQIRRGDLLVHFAGVPAREERMGYWLDRAEQHLYDWEIPVKSTSYPVEARDFWAQEREKRKDRKAKIETSRQMASQLLEATNQQLNEFGDRLTPGQAAIITESRDALQKVIADPQQADDIEKFDKLSETLREAKEPLSAAVGSSNKLLLSAAHDAIFAGEKDLKDGSTGASGAAATDLDQLSQRLQELKMLVMTPEESWNKAEIAAATDALTGARARLQANIAAIQKAKQEEQAKANAILEAKKMAQIEAGLADPEVDQKTDNAGSVSPGNAGTGETQWSPSNAVVGPPVAPPPGAANAAAAHGAEQANGATGAEEASSAERVVAHVVTITPEAVMVWTTATVAAKSFEEPTKLPDMRASG</sequence>
<reference evidence="5 6" key="1">
    <citation type="submission" date="2017-01" db="EMBL/GenBank/DDBJ databases">
        <title>The recent genome duplication of the halophilic yeast Hortaea werneckii: insights from long-read sequencing.</title>
        <authorList>
            <person name="Sinha S."/>
            <person name="Flibotte S."/>
            <person name="Neira M."/>
            <person name="Lenassi M."/>
            <person name="Gostincar C."/>
            <person name="Stajich J.E."/>
            <person name="Nislow C.E."/>
        </authorList>
    </citation>
    <scope>NUCLEOTIDE SEQUENCE [LARGE SCALE GENOMIC DNA]</scope>
    <source>
        <strain evidence="5 6">EXF-2000</strain>
    </source>
</reference>
<feature type="region of interest" description="Disordered" evidence="4">
    <location>
        <begin position="634"/>
        <end position="697"/>
    </location>
</feature>
<evidence type="ECO:0000256" key="3">
    <source>
        <dbReference type="ARBA" id="ARBA00022679"/>
    </source>
</evidence>
<feature type="compositionally biased region" description="Basic and acidic residues" evidence="4">
    <location>
        <begin position="112"/>
        <end position="125"/>
    </location>
</feature>
<keyword evidence="6" id="KW-1185">Reference proteome</keyword>
<comment type="similarity">
    <text evidence="1">Belongs to the glycosyltransferase 34 family.</text>
</comment>
<comment type="caution">
    <text evidence="5">The sequence shown here is derived from an EMBL/GenBank/DDBJ whole genome shotgun (WGS) entry which is preliminary data.</text>
</comment>
<evidence type="ECO:0000256" key="4">
    <source>
        <dbReference type="SAM" id="MobiDB-lite"/>
    </source>
</evidence>
<evidence type="ECO:0000313" key="5">
    <source>
        <dbReference type="EMBL" id="OTA35792.1"/>
    </source>
</evidence>
<feature type="compositionally biased region" description="Low complexity" evidence="4">
    <location>
        <begin position="676"/>
        <end position="697"/>
    </location>
</feature>
<gene>
    <name evidence="5" type="ORF">BTJ68_06585</name>
</gene>
<name>A0A1Z5TIB5_HORWE</name>
<dbReference type="OrthoDB" id="407658at2759"/>
<feature type="region of interest" description="Disordered" evidence="4">
    <location>
        <begin position="1"/>
        <end position="29"/>
    </location>
</feature>
<evidence type="ECO:0000256" key="1">
    <source>
        <dbReference type="ARBA" id="ARBA00005664"/>
    </source>
</evidence>
<dbReference type="GO" id="GO:0000139">
    <property type="term" value="C:Golgi membrane"/>
    <property type="evidence" value="ECO:0007669"/>
    <property type="project" value="TreeGrafter"/>
</dbReference>
<dbReference type="STRING" id="1157616.A0A1Z5TIB5"/>
<dbReference type="VEuPathDB" id="FungiDB:BTJ68_06585"/>
<dbReference type="SUPFAM" id="SSF53448">
    <property type="entry name" value="Nucleotide-diphospho-sugar transferases"/>
    <property type="match status" value="1"/>
</dbReference>
<evidence type="ECO:0008006" key="7">
    <source>
        <dbReference type="Google" id="ProtNLM"/>
    </source>
</evidence>
<evidence type="ECO:0000313" key="6">
    <source>
        <dbReference type="Proteomes" id="UP000194280"/>
    </source>
</evidence>
<feature type="region of interest" description="Disordered" evidence="4">
    <location>
        <begin position="105"/>
        <end position="132"/>
    </location>
</feature>